<evidence type="ECO:0000256" key="2">
    <source>
        <dbReference type="ARBA" id="ARBA00008670"/>
    </source>
</evidence>
<comment type="similarity">
    <text evidence="2">Belongs to the tumor necrosis factor family.</text>
</comment>
<dbReference type="PROSITE" id="PS50049">
    <property type="entry name" value="THD_2"/>
    <property type="match status" value="1"/>
</dbReference>
<dbReference type="SMART" id="SM00207">
    <property type="entry name" value="TNF"/>
    <property type="match status" value="1"/>
</dbReference>
<dbReference type="InterPro" id="IPR006052">
    <property type="entry name" value="TNF_dom"/>
</dbReference>
<accession>A0AAV2I5M4</accession>
<dbReference type="GO" id="GO:0006955">
    <property type="term" value="P:immune response"/>
    <property type="evidence" value="ECO:0007669"/>
    <property type="project" value="InterPro"/>
</dbReference>
<dbReference type="EMBL" id="CAXITT010000367">
    <property type="protein sequence ID" value="CAL1540028.1"/>
    <property type="molecule type" value="Genomic_DNA"/>
</dbReference>
<protein>
    <recommendedName>
        <fullName evidence="5">THD domain-containing protein</fullName>
    </recommendedName>
</protein>
<sequence>MCLALDPKNQPHEYTNGVTVTPHSLVITFSGLYYIYCSVCFHQDVNAAKITNSVAYVHRVSPYNPGGTGVLLKSVHNAFHKTSETTFTGGIFSLREGDRLQVCVIDSDGVDFKSESTYTGLFLLTGHQARDDAFPD</sequence>
<dbReference type="GO" id="GO:0005125">
    <property type="term" value="F:cytokine activity"/>
    <property type="evidence" value="ECO:0007669"/>
    <property type="project" value="UniProtKB-KW"/>
</dbReference>
<evidence type="ECO:0000259" key="5">
    <source>
        <dbReference type="PROSITE" id="PS50049"/>
    </source>
</evidence>
<comment type="subcellular location">
    <subcellularLocation>
        <location evidence="1">Membrane</location>
    </subcellularLocation>
</comment>
<evidence type="ECO:0000256" key="3">
    <source>
        <dbReference type="ARBA" id="ARBA00022514"/>
    </source>
</evidence>
<dbReference type="Gene3D" id="2.60.120.40">
    <property type="match status" value="1"/>
</dbReference>
<gene>
    <name evidence="6" type="ORF">GSLYS_00013761001</name>
</gene>
<dbReference type="PANTHER" id="PTHR11471">
    <property type="entry name" value="TUMOR NECROSIS FACTOR FAMILY MEMBER"/>
    <property type="match status" value="1"/>
</dbReference>
<proteinExistence type="inferred from homology"/>
<comment type="caution">
    <text evidence="6">The sequence shown here is derived from an EMBL/GenBank/DDBJ whole genome shotgun (WGS) entry which is preliminary data.</text>
</comment>
<dbReference type="Pfam" id="PF00229">
    <property type="entry name" value="TNF"/>
    <property type="match status" value="1"/>
</dbReference>
<keyword evidence="4" id="KW-0472">Membrane</keyword>
<dbReference type="PANTHER" id="PTHR11471:SF13">
    <property type="entry name" value="TNF FAMILY PROFILE DOMAIN-CONTAINING PROTEIN"/>
    <property type="match status" value="1"/>
</dbReference>
<feature type="domain" description="THD" evidence="5">
    <location>
        <begin position="1"/>
        <end position="124"/>
    </location>
</feature>
<dbReference type="Proteomes" id="UP001497497">
    <property type="component" value="Unassembled WGS sequence"/>
</dbReference>
<dbReference type="GO" id="GO:0005615">
    <property type="term" value="C:extracellular space"/>
    <property type="evidence" value="ECO:0007669"/>
    <property type="project" value="UniProtKB-KW"/>
</dbReference>
<reference evidence="6 7" key="1">
    <citation type="submission" date="2024-04" db="EMBL/GenBank/DDBJ databases">
        <authorList>
            <consortium name="Genoscope - CEA"/>
            <person name="William W."/>
        </authorList>
    </citation>
    <scope>NUCLEOTIDE SEQUENCE [LARGE SCALE GENOMIC DNA]</scope>
</reference>
<evidence type="ECO:0000256" key="4">
    <source>
        <dbReference type="ARBA" id="ARBA00023136"/>
    </source>
</evidence>
<evidence type="ECO:0000256" key="1">
    <source>
        <dbReference type="ARBA" id="ARBA00004370"/>
    </source>
</evidence>
<name>A0AAV2I5M4_LYMST</name>
<dbReference type="GO" id="GO:0005164">
    <property type="term" value="F:tumor necrosis factor receptor binding"/>
    <property type="evidence" value="ECO:0007669"/>
    <property type="project" value="InterPro"/>
</dbReference>
<evidence type="ECO:0000313" key="6">
    <source>
        <dbReference type="EMBL" id="CAL1540028.1"/>
    </source>
</evidence>
<dbReference type="SUPFAM" id="SSF49842">
    <property type="entry name" value="TNF-like"/>
    <property type="match status" value="1"/>
</dbReference>
<dbReference type="InterPro" id="IPR008983">
    <property type="entry name" value="Tumour_necrosis_fac-like_dom"/>
</dbReference>
<dbReference type="GO" id="GO:0016020">
    <property type="term" value="C:membrane"/>
    <property type="evidence" value="ECO:0007669"/>
    <property type="project" value="UniProtKB-SubCell"/>
</dbReference>
<dbReference type="AlphaFoldDB" id="A0AAV2I5M4"/>
<organism evidence="6 7">
    <name type="scientific">Lymnaea stagnalis</name>
    <name type="common">Great pond snail</name>
    <name type="synonym">Helix stagnalis</name>
    <dbReference type="NCBI Taxonomy" id="6523"/>
    <lineage>
        <taxon>Eukaryota</taxon>
        <taxon>Metazoa</taxon>
        <taxon>Spiralia</taxon>
        <taxon>Lophotrochozoa</taxon>
        <taxon>Mollusca</taxon>
        <taxon>Gastropoda</taxon>
        <taxon>Heterobranchia</taxon>
        <taxon>Euthyneura</taxon>
        <taxon>Panpulmonata</taxon>
        <taxon>Hygrophila</taxon>
        <taxon>Lymnaeoidea</taxon>
        <taxon>Lymnaeidae</taxon>
        <taxon>Lymnaea</taxon>
    </lineage>
</organism>
<evidence type="ECO:0000313" key="7">
    <source>
        <dbReference type="Proteomes" id="UP001497497"/>
    </source>
</evidence>
<keyword evidence="7" id="KW-1185">Reference proteome</keyword>
<keyword evidence="3" id="KW-0202">Cytokine</keyword>